<dbReference type="InterPro" id="IPR036318">
    <property type="entry name" value="FAD-bd_PCMH-like_sf"/>
</dbReference>
<evidence type="ECO:0000256" key="4">
    <source>
        <dbReference type="ARBA" id="ARBA00022827"/>
    </source>
</evidence>
<comment type="cofactor">
    <cofactor evidence="1">
        <name>FAD</name>
        <dbReference type="ChEBI" id="CHEBI:57692"/>
    </cofactor>
</comment>
<dbReference type="Pfam" id="PF01565">
    <property type="entry name" value="FAD_binding_4"/>
    <property type="match status" value="1"/>
</dbReference>
<evidence type="ECO:0000256" key="2">
    <source>
        <dbReference type="ARBA" id="ARBA00005466"/>
    </source>
</evidence>
<reference evidence="8" key="1">
    <citation type="journal article" date="2013" name="Genome Announc.">
        <title>Draft genome sequence of the grapevine dieback fungus Eutypa lata UCR-EL1.</title>
        <authorList>
            <person name="Blanco-Ulate B."/>
            <person name="Rolshausen P.E."/>
            <person name="Cantu D."/>
        </authorList>
    </citation>
    <scope>NUCLEOTIDE SEQUENCE [LARGE SCALE GENOMIC DNA]</scope>
    <source>
        <strain evidence="8">UCR-EL1</strain>
    </source>
</reference>
<evidence type="ECO:0000313" key="7">
    <source>
        <dbReference type="EMBL" id="EMR66860.1"/>
    </source>
</evidence>
<dbReference type="PANTHER" id="PTHR42973">
    <property type="entry name" value="BINDING OXIDOREDUCTASE, PUTATIVE (AFU_ORTHOLOGUE AFUA_1G17690)-RELATED"/>
    <property type="match status" value="1"/>
</dbReference>
<keyword evidence="4" id="KW-0274">FAD</keyword>
<sequence length="507" mass="53737">MQHGRAQRIGLLSTPPFGGKLIKTHPAASSCYSGNPLDSPLTCDYVTEHWGFSSFHSDLTESVGYPVWANNSCIPPDATGYSMKWAAERNIRIVVKGTGHELNGRSSGAYSLSIWTHALTDILHDPAWPIPGSSNGSTADVIIAGSGNNWGMVIRYALTKNRVCVSGVDQTVGLGGFIQGGGHGPLSSTCGLSADQILQATVVTTTGEVLVANALQNQDLYWAIRGGGGGQYGVVTEYVMMSYPAPENFASSSLTMTGLSGNQTNSSTAVDGARSWDAFVELLARFPDLMDAGIVGTGMDASGDSSYLTVPTGGVAASMSFWSFNSSTEDLDATLQSLREALVASSGNSSAFSVAVTEATVVPTFSELFEAMNSGESASGESGLQSSRLLGRTELTDTAPSEIRSYLQRLAQPQVAKSSLFIIGLQGGPGPRQVPVERRGAVNPTWRDAYVHLISSGADVDLETNTPGRALRKAADWAEVNQEQVYREWAPEKGSYMNEANPYTTEW</sequence>
<dbReference type="GO" id="GO:0016491">
    <property type="term" value="F:oxidoreductase activity"/>
    <property type="evidence" value="ECO:0007669"/>
    <property type="project" value="UniProtKB-KW"/>
</dbReference>
<dbReference type="InterPro" id="IPR006094">
    <property type="entry name" value="Oxid_FAD_bind_N"/>
</dbReference>
<evidence type="ECO:0000259" key="6">
    <source>
        <dbReference type="PROSITE" id="PS51387"/>
    </source>
</evidence>
<proteinExistence type="inferred from homology"/>
<dbReference type="OMA" id="SSCWPGN"/>
<dbReference type="Proteomes" id="UP000012174">
    <property type="component" value="Unassembled WGS sequence"/>
</dbReference>
<evidence type="ECO:0000256" key="1">
    <source>
        <dbReference type="ARBA" id="ARBA00001974"/>
    </source>
</evidence>
<dbReference type="eggNOG" id="ENOG502R4XF">
    <property type="taxonomic scope" value="Eukaryota"/>
</dbReference>
<keyword evidence="3" id="KW-0285">Flavoprotein</keyword>
<feature type="domain" description="FAD-binding PCMH-type" evidence="6">
    <location>
        <begin position="61"/>
        <end position="245"/>
    </location>
</feature>
<protein>
    <submittedName>
        <fullName evidence="7">Putative isoamyl alcohol protein</fullName>
    </submittedName>
</protein>
<evidence type="ECO:0000256" key="5">
    <source>
        <dbReference type="ARBA" id="ARBA00023002"/>
    </source>
</evidence>
<dbReference type="KEGG" id="ela:UCREL1_6146"/>
<dbReference type="SUPFAM" id="SSF56176">
    <property type="entry name" value="FAD-binding/transporter-associated domain-like"/>
    <property type="match status" value="1"/>
</dbReference>
<dbReference type="Gene3D" id="3.30.465.10">
    <property type="match status" value="1"/>
</dbReference>
<dbReference type="HOGENOM" id="CLU_018354_4_3_1"/>
<dbReference type="OrthoDB" id="9983560at2759"/>
<evidence type="ECO:0000256" key="3">
    <source>
        <dbReference type="ARBA" id="ARBA00022630"/>
    </source>
</evidence>
<dbReference type="STRING" id="1287681.M7TJE8"/>
<dbReference type="GO" id="GO:0071949">
    <property type="term" value="F:FAD binding"/>
    <property type="evidence" value="ECO:0007669"/>
    <property type="project" value="InterPro"/>
</dbReference>
<gene>
    <name evidence="7" type="ORF">UCREL1_6146</name>
</gene>
<dbReference type="InterPro" id="IPR016169">
    <property type="entry name" value="FAD-bd_PCMH_sub2"/>
</dbReference>
<name>M7TJE8_EUTLA</name>
<dbReference type="InterPro" id="IPR016166">
    <property type="entry name" value="FAD-bd_PCMH"/>
</dbReference>
<evidence type="ECO:0000313" key="8">
    <source>
        <dbReference type="Proteomes" id="UP000012174"/>
    </source>
</evidence>
<dbReference type="PANTHER" id="PTHR42973:SF39">
    <property type="entry name" value="FAD-BINDING PCMH-TYPE DOMAIN-CONTAINING PROTEIN"/>
    <property type="match status" value="1"/>
</dbReference>
<dbReference type="Gene3D" id="3.40.462.20">
    <property type="match status" value="1"/>
</dbReference>
<dbReference type="InterPro" id="IPR050416">
    <property type="entry name" value="FAD-linked_Oxidoreductase"/>
</dbReference>
<dbReference type="PROSITE" id="PS51387">
    <property type="entry name" value="FAD_PCMH"/>
    <property type="match status" value="1"/>
</dbReference>
<keyword evidence="8" id="KW-1185">Reference proteome</keyword>
<dbReference type="EMBL" id="KB706578">
    <property type="protein sequence ID" value="EMR66860.1"/>
    <property type="molecule type" value="Genomic_DNA"/>
</dbReference>
<keyword evidence="5" id="KW-0560">Oxidoreductase</keyword>
<dbReference type="AlphaFoldDB" id="M7TJE8"/>
<accession>M7TJE8</accession>
<comment type="similarity">
    <text evidence="2">Belongs to the oxygen-dependent FAD-linked oxidoreductase family.</text>
</comment>
<organism evidence="7 8">
    <name type="scientific">Eutypa lata (strain UCR-EL1)</name>
    <name type="common">Grapevine dieback disease fungus</name>
    <name type="synonym">Eutypa armeniacae</name>
    <dbReference type="NCBI Taxonomy" id="1287681"/>
    <lineage>
        <taxon>Eukaryota</taxon>
        <taxon>Fungi</taxon>
        <taxon>Dikarya</taxon>
        <taxon>Ascomycota</taxon>
        <taxon>Pezizomycotina</taxon>
        <taxon>Sordariomycetes</taxon>
        <taxon>Xylariomycetidae</taxon>
        <taxon>Xylariales</taxon>
        <taxon>Diatrypaceae</taxon>
        <taxon>Eutypa</taxon>
    </lineage>
</organism>